<keyword evidence="2" id="KW-1185">Reference proteome</keyword>
<evidence type="ECO:0000313" key="1">
    <source>
        <dbReference type="EMBL" id="KAJ9102943.1"/>
    </source>
</evidence>
<gene>
    <name evidence="1" type="ORF">QFC19_004499</name>
</gene>
<comment type="caution">
    <text evidence="1">The sequence shown here is derived from an EMBL/GenBank/DDBJ whole genome shotgun (WGS) entry which is preliminary data.</text>
</comment>
<accession>A0ACC2VUR8</accession>
<evidence type="ECO:0000313" key="2">
    <source>
        <dbReference type="Proteomes" id="UP001241377"/>
    </source>
</evidence>
<proteinExistence type="predicted"/>
<name>A0ACC2VUR8_9TREE</name>
<reference evidence="1" key="1">
    <citation type="submission" date="2023-04" db="EMBL/GenBank/DDBJ databases">
        <title>Draft Genome sequencing of Naganishia species isolated from polar environments using Oxford Nanopore Technology.</title>
        <authorList>
            <person name="Leo P."/>
            <person name="Venkateswaran K."/>
        </authorList>
    </citation>
    <scope>NUCLEOTIDE SEQUENCE</scope>
    <source>
        <strain evidence="1">MNA-CCFEE 5261</strain>
    </source>
</reference>
<organism evidence="1 2">
    <name type="scientific">Naganishia cerealis</name>
    <dbReference type="NCBI Taxonomy" id="610337"/>
    <lineage>
        <taxon>Eukaryota</taxon>
        <taxon>Fungi</taxon>
        <taxon>Dikarya</taxon>
        <taxon>Basidiomycota</taxon>
        <taxon>Agaricomycotina</taxon>
        <taxon>Tremellomycetes</taxon>
        <taxon>Filobasidiales</taxon>
        <taxon>Filobasidiaceae</taxon>
        <taxon>Naganishia</taxon>
    </lineage>
</organism>
<protein>
    <submittedName>
        <fullName evidence="1">Uncharacterized protein</fullName>
    </submittedName>
</protein>
<dbReference type="Proteomes" id="UP001241377">
    <property type="component" value="Unassembled WGS sequence"/>
</dbReference>
<dbReference type="EMBL" id="JASBWR010000048">
    <property type="protein sequence ID" value="KAJ9102943.1"/>
    <property type="molecule type" value="Genomic_DNA"/>
</dbReference>
<sequence length="149" mass="15969">MQITLLFALLPLLAGIAQAQSQPGLDIRVVKDNSKRGSDDILARRAGENVVKSYAQCEQVCRAYFEPSDTPATEKAEPTVAQFAQSSAKSRRIAISTAAAVATSAAKPSSSDAAPPTANVNSAASTTDEQRMLTEHNTFRAKYGKWFLH</sequence>